<dbReference type="AlphaFoldDB" id="A0A2S9XF40"/>
<evidence type="ECO:0000313" key="1">
    <source>
        <dbReference type="EMBL" id="PRP91370.1"/>
    </source>
</evidence>
<comment type="caution">
    <text evidence="1">The sequence shown here is derived from an EMBL/GenBank/DDBJ whole genome shotgun (WGS) entry which is preliminary data.</text>
</comment>
<dbReference type="Proteomes" id="UP000237968">
    <property type="component" value="Unassembled WGS sequence"/>
</dbReference>
<evidence type="ECO:0008006" key="3">
    <source>
        <dbReference type="Google" id="ProtNLM"/>
    </source>
</evidence>
<proteinExistence type="predicted"/>
<dbReference type="RefSeq" id="WP_106394805.1">
    <property type="nucleotide sequence ID" value="NZ_PVNK01000243.1"/>
</dbReference>
<evidence type="ECO:0000313" key="2">
    <source>
        <dbReference type="Proteomes" id="UP000237968"/>
    </source>
</evidence>
<reference evidence="1 2" key="1">
    <citation type="submission" date="2018-03" db="EMBL/GenBank/DDBJ databases">
        <title>Draft Genome Sequences of the Obligatory Marine Myxobacteria Enhygromyxa salina SWB005.</title>
        <authorList>
            <person name="Poehlein A."/>
            <person name="Moghaddam J.A."/>
            <person name="Harms H."/>
            <person name="Alanjari M."/>
            <person name="Koenig G.M."/>
            <person name="Daniel R."/>
            <person name="Schaeberle T.F."/>
        </authorList>
    </citation>
    <scope>NUCLEOTIDE SEQUENCE [LARGE SCALE GENOMIC DNA]</scope>
    <source>
        <strain evidence="1 2">SWB005</strain>
    </source>
</reference>
<dbReference type="EMBL" id="PVNK01000243">
    <property type="protein sequence ID" value="PRP91370.1"/>
    <property type="molecule type" value="Genomic_DNA"/>
</dbReference>
<sequence>MHPGLLGPPPTAALGPAKPAANTALATTRAQEPVRSSTRRSDFVRSVQRLVLPPGRDAAWVAREYMRWLPQALGPILRVETAGERSCIYAWPLAAPLLELTLAPARSSPDRQLLYVTGGSLADIEASARPRLEFRVVAGGETLLAAIHDFAPRLPWPIYILTQARAHLWVMRRFGRHLAQMAGLPAAA</sequence>
<organism evidence="1 2">
    <name type="scientific">Enhygromyxa salina</name>
    <dbReference type="NCBI Taxonomy" id="215803"/>
    <lineage>
        <taxon>Bacteria</taxon>
        <taxon>Pseudomonadati</taxon>
        <taxon>Myxococcota</taxon>
        <taxon>Polyangia</taxon>
        <taxon>Nannocystales</taxon>
        <taxon>Nannocystaceae</taxon>
        <taxon>Enhygromyxa</taxon>
    </lineage>
</organism>
<accession>A0A2S9XF40</accession>
<keyword evidence="2" id="KW-1185">Reference proteome</keyword>
<name>A0A2S9XF40_9BACT</name>
<protein>
    <recommendedName>
        <fullName evidence="3">Polyketide cyclase / dehydrase and lipid transport</fullName>
    </recommendedName>
</protein>
<dbReference type="OrthoDB" id="9774199at2"/>
<gene>
    <name evidence="1" type="ORF">ENSA5_55810</name>
</gene>